<dbReference type="Proteomes" id="UP001356427">
    <property type="component" value="Unassembled WGS sequence"/>
</dbReference>
<proteinExistence type="predicted"/>
<dbReference type="EMBL" id="JAGTTL010000032">
    <property type="protein sequence ID" value="KAK6296831.1"/>
    <property type="molecule type" value="Genomic_DNA"/>
</dbReference>
<evidence type="ECO:0000313" key="3">
    <source>
        <dbReference type="EMBL" id="KAK6296831.1"/>
    </source>
</evidence>
<accession>A0AAN8L1P5</accession>
<comment type="caution">
    <text evidence="3">The sequence shown here is derived from an EMBL/GenBank/DDBJ whole genome shotgun (WGS) entry which is preliminary data.</text>
</comment>
<organism evidence="3 4">
    <name type="scientific">Coregonus suidteri</name>
    <dbReference type="NCBI Taxonomy" id="861788"/>
    <lineage>
        <taxon>Eukaryota</taxon>
        <taxon>Metazoa</taxon>
        <taxon>Chordata</taxon>
        <taxon>Craniata</taxon>
        <taxon>Vertebrata</taxon>
        <taxon>Euteleostomi</taxon>
        <taxon>Actinopterygii</taxon>
        <taxon>Neopterygii</taxon>
        <taxon>Teleostei</taxon>
        <taxon>Protacanthopterygii</taxon>
        <taxon>Salmoniformes</taxon>
        <taxon>Salmonidae</taxon>
        <taxon>Coregoninae</taxon>
        <taxon>Coregonus</taxon>
    </lineage>
</organism>
<dbReference type="Pfam" id="PF00054">
    <property type="entry name" value="Laminin_G_1"/>
    <property type="match status" value="1"/>
</dbReference>
<name>A0AAN8L1P5_9TELE</name>
<dbReference type="AlphaFoldDB" id="A0AAN8L1P5"/>
<keyword evidence="1" id="KW-1015">Disulfide bond</keyword>
<sequence length="155" mass="17399">MGGQQNYFLLAVVRGNLSIQTSRGDRQILVTSGPKISDGEWKKLNTPLDGCMRNWDWVRQNSSILEWTLQDSKNDYILSLKLNHPSQELMLRLRGTLFWSHSYTQALCSEGVSSFHGCLQAKIQGVNVDLDLAEVKHGDVRSHSCPAALDVRDGK</sequence>
<evidence type="ECO:0000256" key="1">
    <source>
        <dbReference type="PROSITE-ProRule" id="PRU00122"/>
    </source>
</evidence>
<reference evidence="3 4" key="1">
    <citation type="submission" date="2021-04" db="EMBL/GenBank/DDBJ databases">
        <authorList>
            <person name="De Guttry C."/>
            <person name="Zahm M."/>
            <person name="Klopp C."/>
            <person name="Cabau C."/>
            <person name="Louis A."/>
            <person name="Berthelot C."/>
            <person name="Parey E."/>
            <person name="Roest Crollius H."/>
            <person name="Montfort J."/>
            <person name="Robinson-Rechavi M."/>
            <person name="Bucao C."/>
            <person name="Bouchez O."/>
            <person name="Gislard M."/>
            <person name="Lluch J."/>
            <person name="Milhes M."/>
            <person name="Lampietro C."/>
            <person name="Lopez Roques C."/>
            <person name="Donnadieu C."/>
            <person name="Braasch I."/>
            <person name="Desvignes T."/>
            <person name="Postlethwait J."/>
            <person name="Bobe J."/>
            <person name="Wedekind C."/>
            <person name="Guiguen Y."/>
        </authorList>
    </citation>
    <scope>NUCLEOTIDE SEQUENCE [LARGE SCALE GENOMIC DNA]</scope>
    <source>
        <strain evidence="3">Cs_M1</strain>
        <tissue evidence="3">Blood</tissue>
    </source>
</reference>
<evidence type="ECO:0000313" key="4">
    <source>
        <dbReference type="Proteomes" id="UP001356427"/>
    </source>
</evidence>
<dbReference type="SUPFAM" id="SSF49899">
    <property type="entry name" value="Concanavalin A-like lectins/glucanases"/>
    <property type="match status" value="1"/>
</dbReference>
<protein>
    <recommendedName>
        <fullName evidence="2">Laminin G domain-containing protein</fullName>
    </recommendedName>
</protein>
<evidence type="ECO:0000259" key="2">
    <source>
        <dbReference type="PROSITE" id="PS50025"/>
    </source>
</evidence>
<gene>
    <name evidence="3" type="ORF">J4Q44_G00329730</name>
</gene>
<dbReference type="InterPro" id="IPR001791">
    <property type="entry name" value="Laminin_G"/>
</dbReference>
<dbReference type="PROSITE" id="PS50025">
    <property type="entry name" value="LAM_G_DOMAIN"/>
    <property type="match status" value="1"/>
</dbReference>
<dbReference type="Gene3D" id="2.60.120.200">
    <property type="match status" value="1"/>
</dbReference>
<dbReference type="InterPro" id="IPR013320">
    <property type="entry name" value="ConA-like_dom_sf"/>
</dbReference>
<feature type="disulfide bond" evidence="1">
    <location>
        <begin position="118"/>
        <end position="145"/>
    </location>
</feature>
<feature type="domain" description="Laminin G" evidence="2">
    <location>
        <begin position="1"/>
        <end position="145"/>
    </location>
</feature>
<keyword evidence="4" id="KW-1185">Reference proteome</keyword>